<dbReference type="AlphaFoldDB" id="A0A5N3XM68"/>
<dbReference type="GO" id="GO:0022625">
    <property type="term" value="C:cytosolic large ribosomal subunit"/>
    <property type="evidence" value="ECO:0007669"/>
    <property type="project" value="TreeGrafter"/>
</dbReference>
<accession>A0A5N3XM68</accession>
<comment type="caution">
    <text evidence="8">The sequence shown here is derived from an EMBL/GenBank/DDBJ whole genome shotgun (WGS) entry which is preliminary data.</text>
</comment>
<sequence>MLLNKNCETALFSSPPSYVRLGSVRAISSHKTFRIKRFLAKKQKQNRPIPQWIRMKTGNKIRYNSKRRHWRRTKLGL</sequence>
<name>A0A5N3XM68_MUNRE</name>
<dbReference type="Pfam" id="PF00832">
    <property type="entry name" value="Ribosomal_L39"/>
    <property type="match status" value="1"/>
</dbReference>
<dbReference type="HAMAP" id="MF_00629">
    <property type="entry name" value="Ribosomal_eL39"/>
    <property type="match status" value="1"/>
</dbReference>
<reference evidence="8 9" key="1">
    <citation type="submission" date="2019-06" db="EMBL/GenBank/DDBJ databases">
        <title>Discovery of a novel chromosome fission-fusion reversal in muntjac.</title>
        <authorList>
            <person name="Mudd A.B."/>
            <person name="Bredeson J.V."/>
            <person name="Baum R."/>
            <person name="Hockemeyer D."/>
            <person name="Rokhsar D.S."/>
        </authorList>
    </citation>
    <scope>NUCLEOTIDE SEQUENCE [LARGE SCALE GENOMIC DNA]</scope>
    <source>
        <strain evidence="8">UCam_UCB_Mr</strain>
        <tissue evidence="8">Fibroblast cell line</tissue>
    </source>
</reference>
<comment type="function">
    <text evidence="6">RNA-binding component of the large ribosomal subunit. The ribosome is a large ribonucleoprotein complex responsible for the synthesis of proteins in the cell.</text>
</comment>
<dbReference type="InterPro" id="IPR000077">
    <property type="entry name" value="Ribosomal_eL39"/>
</dbReference>
<dbReference type="InterPro" id="IPR020083">
    <property type="entry name" value="Ribosomal_eL39_CS"/>
</dbReference>
<dbReference type="GO" id="GO:0006412">
    <property type="term" value="P:translation"/>
    <property type="evidence" value="ECO:0007669"/>
    <property type="project" value="InterPro"/>
</dbReference>
<evidence type="ECO:0000256" key="2">
    <source>
        <dbReference type="ARBA" id="ARBA00022980"/>
    </source>
</evidence>
<comment type="subunit">
    <text evidence="7">Component of the large ribosomal subunit. Interacts with IMPACT.</text>
</comment>
<dbReference type="EMBL" id="VCEB01000008">
    <property type="protein sequence ID" value="KAB0374395.1"/>
    <property type="molecule type" value="Genomic_DNA"/>
</dbReference>
<dbReference type="SUPFAM" id="SSF48662">
    <property type="entry name" value="Ribosomal protein L39e"/>
    <property type="match status" value="1"/>
</dbReference>
<evidence type="ECO:0000256" key="4">
    <source>
        <dbReference type="ARBA" id="ARBA00035234"/>
    </source>
</evidence>
<dbReference type="PANTHER" id="PTHR19970:SF0">
    <property type="entry name" value="LARGE RIBOSOMAL SUBUNIT PROTEIN EL39"/>
    <property type="match status" value="1"/>
</dbReference>
<dbReference type="GO" id="GO:0003735">
    <property type="term" value="F:structural constituent of ribosome"/>
    <property type="evidence" value="ECO:0007669"/>
    <property type="project" value="InterPro"/>
</dbReference>
<dbReference type="PANTHER" id="PTHR19970">
    <property type="entry name" value="RIBOSOMAL PROTEIN L39E"/>
    <property type="match status" value="1"/>
</dbReference>
<evidence type="ECO:0000256" key="6">
    <source>
        <dbReference type="ARBA" id="ARBA00046244"/>
    </source>
</evidence>
<comment type="similarity">
    <text evidence="1">Belongs to the eukaryotic ribosomal protein eL39 family.</text>
</comment>
<dbReference type="InterPro" id="IPR023626">
    <property type="entry name" value="Ribosomal_eL39_dom_sf"/>
</dbReference>
<keyword evidence="9" id="KW-1185">Reference proteome</keyword>
<evidence type="ECO:0000256" key="7">
    <source>
        <dbReference type="ARBA" id="ARBA00046440"/>
    </source>
</evidence>
<protein>
    <recommendedName>
        <fullName evidence="4">Large ribosomal subunit protein eL39</fullName>
    </recommendedName>
    <alternativeName>
        <fullName evidence="5">60S ribosomal protein L39</fullName>
    </alternativeName>
</protein>
<keyword evidence="3" id="KW-0687">Ribonucleoprotein</keyword>
<evidence type="ECO:0000256" key="5">
    <source>
        <dbReference type="ARBA" id="ARBA00035339"/>
    </source>
</evidence>
<evidence type="ECO:0000313" key="9">
    <source>
        <dbReference type="Proteomes" id="UP000326062"/>
    </source>
</evidence>
<gene>
    <name evidence="8" type="ORF">FD755_014651</name>
</gene>
<dbReference type="Gene3D" id="1.10.1620.10">
    <property type="entry name" value="Ribosomal protein L39e"/>
    <property type="match status" value="1"/>
</dbReference>
<organism evidence="8 9">
    <name type="scientific">Muntiacus reevesi</name>
    <name type="common">Reeves' muntjac</name>
    <name type="synonym">Cervus reevesi</name>
    <dbReference type="NCBI Taxonomy" id="9886"/>
    <lineage>
        <taxon>Eukaryota</taxon>
        <taxon>Metazoa</taxon>
        <taxon>Chordata</taxon>
        <taxon>Craniata</taxon>
        <taxon>Vertebrata</taxon>
        <taxon>Euteleostomi</taxon>
        <taxon>Mammalia</taxon>
        <taxon>Eutheria</taxon>
        <taxon>Laurasiatheria</taxon>
        <taxon>Artiodactyla</taxon>
        <taxon>Ruminantia</taxon>
        <taxon>Pecora</taxon>
        <taxon>Cervidae</taxon>
        <taxon>Muntiacinae</taxon>
        <taxon>Muntiacus</taxon>
    </lineage>
</organism>
<keyword evidence="2" id="KW-0689">Ribosomal protein</keyword>
<dbReference type="PROSITE" id="PS00051">
    <property type="entry name" value="RIBOSOMAL_L39E"/>
    <property type="match status" value="1"/>
</dbReference>
<dbReference type="FunFam" id="1.10.1620.10:FF:000001">
    <property type="entry name" value="60S ribosomal protein-like L39"/>
    <property type="match status" value="1"/>
</dbReference>
<dbReference type="Proteomes" id="UP000326062">
    <property type="component" value="Chromosome 7"/>
</dbReference>
<evidence type="ECO:0000256" key="3">
    <source>
        <dbReference type="ARBA" id="ARBA00023274"/>
    </source>
</evidence>
<evidence type="ECO:0000313" key="8">
    <source>
        <dbReference type="EMBL" id="KAB0374395.1"/>
    </source>
</evidence>
<evidence type="ECO:0000256" key="1">
    <source>
        <dbReference type="ARBA" id="ARBA00009339"/>
    </source>
</evidence>
<proteinExistence type="inferred from homology"/>